<keyword evidence="1" id="KW-0233">DNA recombination</keyword>
<dbReference type="InterPro" id="IPR002104">
    <property type="entry name" value="Integrase_catalytic"/>
</dbReference>
<dbReference type="SUPFAM" id="SSF56349">
    <property type="entry name" value="DNA breaking-rejoining enzymes"/>
    <property type="match status" value="1"/>
</dbReference>
<sequence>MEVQKDINFRGVSKVYVKEKVIFNKSELGEYIKIFDELKEKGYIIAESYESNRWILPCKASNEYHNLNFEVDIFPDFKEALKCFCLIILRKGKSRAHVVLSAIKLNATIIVSKGFKDAESFEMLLQKDSQKYILARTVIAFLKYINIPNSEKIELICDEVCECERGNKELPPIKEVLLFDEVLNDYFVLNENTFDLIYWPIRLWWEITTILPMRPSEFLRLKTNCVERDSNGIYWLTVIRSKKVKESVYDVDPVQKIQVNEHIYKLIQKFVNELLQAEIFTEYLFSQEYYDLRSNYGKTRKTVVNRLHLDQFRSILKKFQKEVVEEKYKIDMTKTIVPSHTRHFAIINLFLQGFNLVSIAELAGHNDLNSPANYYNHAKNYVESYTYLLNKVNLTNNINKNFSDGFIGGRREKIDRGKIYSTSEAESLFLKVDYGYCKDTIDFPKNCGEDCRICPFFIFKPTINDTTEALYWLEEYSGKCSADIGKVVESMINSSKALHAHYKPDLNEVLKLKSRYLQQLMDHKLKVEQILMEEQLYD</sequence>
<dbReference type="RefSeq" id="WP_279494011.1">
    <property type="nucleotide sequence ID" value="NZ_CP122283.1"/>
</dbReference>
<protein>
    <submittedName>
        <fullName evidence="3">Tyrosine-type recombinase/integrase</fullName>
    </submittedName>
</protein>
<dbReference type="EMBL" id="CP122283">
    <property type="protein sequence ID" value="WGF37753.1"/>
    <property type="molecule type" value="Genomic_DNA"/>
</dbReference>
<proteinExistence type="predicted"/>
<dbReference type="InterPro" id="IPR011010">
    <property type="entry name" value="DNA_brk_join_enz"/>
</dbReference>
<dbReference type="Pfam" id="PF00589">
    <property type="entry name" value="Phage_integrase"/>
    <property type="match status" value="1"/>
</dbReference>
<keyword evidence="4" id="KW-1185">Reference proteome</keyword>
<name>A0ABY8KE15_9BACI</name>
<dbReference type="Proteomes" id="UP001244564">
    <property type="component" value="Chromosome"/>
</dbReference>
<evidence type="ECO:0000313" key="3">
    <source>
        <dbReference type="EMBL" id="WGF37753.1"/>
    </source>
</evidence>
<evidence type="ECO:0000259" key="2">
    <source>
        <dbReference type="PROSITE" id="PS51898"/>
    </source>
</evidence>
<feature type="domain" description="Tyr recombinase" evidence="2">
    <location>
        <begin position="172"/>
        <end position="389"/>
    </location>
</feature>
<dbReference type="PROSITE" id="PS51898">
    <property type="entry name" value="TYR_RECOMBINASE"/>
    <property type="match status" value="1"/>
</dbReference>
<dbReference type="InterPro" id="IPR013762">
    <property type="entry name" value="Integrase-like_cat_sf"/>
</dbReference>
<reference evidence="3 4" key="1">
    <citation type="submission" date="2023-04" db="EMBL/GenBank/DDBJ databases">
        <title>Genomic of Lysinibacillus capsici TSBLM.</title>
        <authorList>
            <person name="Hu X.S."/>
            <person name="Yu C.H."/>
        </authorList>
    </citation>
    <scope>NUCLEOTIDE SEQUENCE [LARGE SCALE GENOMIC DNA]</scope>
    <source>
        <strain evidence="3 4">TSBLM</strain>
    </source>
</reference>
<evidence type="ECO:0000313" key="4">
    <source>
        <dbReference type="Proteomes" id="UP001244564"/>
    </source>
</evidence>
<evidence type="ECO:0000256" key="1">
    <source>
        <dbReference type="ARBA" id="ARBA00023172"/>
    </source>
</evidence>
<dbReference type="Gene3D" id="1.10.443.10">
    <property type="entry name" value="Intergrase catalytic core"/>
    <property type="match status" value="1"/>
</dbReference>
<accession>A0ABY8KE15</accession>
<gene>
    <name evidence="3" type="ORF">QBO96_18860</name>
</gene>
<organism evidence="3 4">
    <name type="scientific">Lysinibacillus capsici</name>
    <dbReference type="NCBI Taxonomy" id="2115968"/>
    <lineage>
        <taxon>Bacteria</taxon>
        <taxon>Bacillati</taxon>
        <taxon>Bacillota</taxon>
        <taxon>Bacilli</taxon>
        <taxon>Bacillales</taxon>
        <taxon>Bacillaceae</taxon>
        <taxon>Lysinibacillus</taxon>
    </lineage>
</organism>